<comment type="caution">
    <text evidence="3">The sequence shown here is derived from an EMBL/GenBank/DDBJ whole genome shotgun (WGS) entry which is preliminary data.</text>
</comment>
<sequence>MNFATGNVCARKGGVSTYLVRRSASDLLVPRLLRTSVQSAAAPQGDLAASTSEPNDTATKPPTKPGNLAKEALVETLQTLKSEAVTARVVLGEDVLSSLRKMLGKEYADAAIKVLDGYLGNRRLFTVIVALVDVALVWVLIKVYRTTVMYD</sequence>
<protein>
    <submittedName>
        <fullName evidence="3">Uncharacterized protein</fullName>
    </submittedName>
</protein>
<proteinExistence type="predicted"/>
<keyword evidence="2" id="KW-0472">Membrane</keyword>
<name>A0ABQ5SKZ2_9CHLO</name>
<accession>A0ABQ5SKZ2</accession>
<feature type="transmembrane region" description="Helical" evidence="2">
    <location>
        <begin position="124"/>
        <end position="141"/>
    </location>
</feature>
<evidence type="ECO:0000256" key="1">
    <source>
        <dbReference type="SAM" id="MobiDB-lite"/>
    </source>
</evidence>
<keyword evidence="4" id="KW-1185">Reference proteome</keyword>
<organism evidence="3 4">
    <name type="scientific">Volvox africanus</name>
    <dbReference type="NCBI Taxonomy" id="51714"/>
    <lineage>
        <taxon>Eukaryota</taxon>
        <taxon>Viridiplantae</taxon>
        <taxon>Chlorophyta</taxon>
        <taxon>core chlorophytes</taxon>
        <taxon>Chlorophyceae</taxon>
        <taxon>CS clade</taxon>
        <taxon>Chlamydomonadales</taxon>
        <taxon>Volvocaceae</taxon>
        <taxon>Volvox</taxon>
    </lineage>
</organism>
<evidence type="ECO:0000313" key="3">
    <source>
        <dbReference type="EMBL" id="GLI70084.1"/>
    </source>
</evidence>
<dbReference type="Proteomes" id="UP001165090">
    <property type="component" value="Unassembled WGS sequence"/>
</dbReference>
<evidence type="ECO:0000313" key="4">
    <source>
        <dbReference type="Proteomes" id="UP001165090"/>
    </source>
</evidence>
<feature type="compositionally biased region" description="Polar residues" evidence="1">
    <location>
        <begin position="49"/>
        <end position="60"/>
    </location>
</feature>
<keyword evidence="2" id="KW-1133">Transmembrane helix</keyword>
<dbReference type="EMBL" id="BSDZ01000089">
    <property type="protein sequence ID" value="GLI70084.1"/>
    <property type="molecule type" value="Genomic_DNA"/>
</dbReference>
<reference evidence="3 4" key="1">
    <citation type="journal article" date="2023" name="IScience">
        <title>Expanded male sex-determining region conserved during the evolution of homothallism in the green alga Volvox.</title>
        <authorList>
            <person name="Yamamoto K."/>
            <person name="Matsuzaki R."/>
            <person name="Mahakham W."/>
            <person name="Heman W."/>
            <person name="Sekimoto H."/>
            <person name="Kawachi M."/>
            <person name="Minakuchi Y."/>
            <person name="Toyoda A."/>
            <person name="Nozaki H."/>
        </authorList>
    </citation>
    <scope>NUCLEOTIDE SEQUENCE [LARGE SCALE GENOMIC DNA]</scope>
    <source>
        <strain evidence="3 4">NIES-4468</strain>
    </source>
</reference>
<evidence type="ECO:0000256" key="2">
    <source>
        <dbReference type="SAM" id="Phobius"/>
    </source>
</evidence>
<feature type="region of interest" description="Disordered" evidence="1">
    <location>
        <begin position="43"/>
        <end position="68"/>
    </location>
</feature>
<keyword evidence="2" id="KW-0812">Transmembrane</keyword>
<gene>
    <name evidence="3" type="ORF">VaNZ11_014857</name>
</gene>